<evidence type="ECO:0000313" key="2">
    <source>
        <dbReference type="EMBL" id="KAH9833072.1"/>
    </source>
</evidence>
<evidence type="ECO:0000313" key="3">
    <source>
        <dbReference type="Proteomes" id="UP000814176"/>
    </source>
</evidence>
<feature type="region of interest" description="Disordered" evidence="1">
    <location>
        <begin position="434"/>
        <end position="507"/>
    </location>
</feature>
<organism evidence="2 3">
    <name type="scientific">Rhodofomes roseus</name>
    <dbReference type="NCBI Taxonomy" id="34475"/>
    <lineage>
        <taxon>Eukaryota</taxon>
        <taxon>Fungi</taxon>
        <taxon>Dikarya</taxon>
        <taxon>Basidiomycota</taxon>
        <taxon>Agaricomycotina</taxon>
        <taxon>Agaricomycetes</taxon>
        <taxon>Polyporales</taxon>
        <taxon>Rhodofomes</taxon>
    </lineage>
</organism>
<dbReference type="GeneID" id="71998044"/>
<comment type="caution">
    <text evidence="2">The sequence shown here is derived from an EMBL/GenBank/DDBJ whole genome shotgun (WGS) entry which is preliminary data.</text>
</comment>
<proteinExistence type="predicted"/>
<reference evidence="2 3" key="1">
    <citation type="journal article" date="2021" name="Environ. Microbiol.">
        <title>Gene family expansions and transcriptome signatures uncover fungal adaptations to wood decay.</title>
        <authorList>
            <person name="Hage H."/>
            <person name="Miyauchi S."/>
            <person name="Viragh M."/>
            <person name="Drula E."/>
            <person name="Min B."/>
            <person name="Chaduli D."/>
            <person name="Navarro D."/>
            <person name="Favel A."/>
            <person name="Norest M."/>
            <person name="Lesage-Meessen L."/>
            <person name="Balint B."/>
            <person name="Merenyi Z."/>
            <person name="de Eugenio L."/>
            <person name="Morin E."/>
            <person name="Martinez A.T."/>
            <person name="Baldrian P."/>
            <person name="Stursova M."/>
            <person name="Martinez M.J."/>
            <person name="Novotny C."/>
            <person name="Magnuson J.K."/>
            <person name="Spatafora J.W."/>
            <person name="Maurice S."/>
            <person name="Pangilinan J."/>
            <person name="Andreopoulos W."/>
            <person name="LaButti K."/>
            <person name="Hundley H."/>
            <person name="Na H."/>
            <person name="Kuo A."/>
            <person name="Barry K."/>
            <person name="Lipzen A."/>
            <person name="Henrissat B."/>
            <person name="Riley R."/>
            <person name="Ahrendt S."/>
            <person name="Nagy L.G."/>
            <person name="Grigoriev I.V."/>
            <person name="Martin F."/>
            <person name="Rosso M.N."/>
        </authorList>
    </citation>
    <scope>NUCLEOTIDE SEQUENCE [LARGE SCALE GENOMIC DNA]</scope>
    <source>
        <strain evidence="2 3">CIRM-BRFM 1785</strain>
    </source>
</reference>
<accession>A0ABQ8K7C6</accession>
<name>A0ABQ8K7C6_9APHY</name>
<sequence length="507" mass="55807">MSVKTWYYQVGGFQGHLREIPDERLLRSPGIQGLNLVLGIRPNGASYLLLPESRFRALRWRPPGARPDPPERFLSLSPAHFPNRAELEKRLKTYASTKSNKGIPKDQIRDRSKANTSFTVAGNGVSEAGKIRSSFEMQRVLVLSRPMLATLDYTQAAEFSLRMLPENLTIVSLCYNTWKADTRTMRQREADPKVLDIGWTTWSKPAQWNGSQIMPSETTHVVIEEERYLSNPGSKRIECEYATTIYKPRSDIAWQLSAALSGRHPVVLLVHDEARTLATLRALKLDTTEWASGIAGLLYDDAPGPVQTMSRSSRSRSPERRGEYTSASQADRSRRPSGTPVYVVDVRSLYLALRQVAPATDSVPINARGLGVKLDPPKDKPQAVTPNVIAESDRWWSAGTESLLLGKMWYSMARGPNIDDQRVLRWSSAQAADATGSSVAPASSPPPTAALPETAEASDDEVDPNDILQPVAAAPAPTSAVSKLGGTKSSLSLMDPDGWDDASDDDW</sequence>
<feature type="region of interest" description="Disordered" evidence="1">
    <location>
        <begin position="305"/>
        <end position="338"/>
    </location>
</feature>
<keyword evidence="3" id="KW-1185">Reference proteome</keyword>
<evidence type="ECO:0000256" key="1">
    <source>
        <dbReference type="SAM" id="MobiDB-lite"/>
    </source>
</evidence>
<dbReference type="RefSeq" id="XP_047775838.1">
    <property type="nucleotide sequence ID" value="XM_047917312.1"/>
</dbReference>
<feature type="compositionally biased region" description="Acidic residues" evidence="1">
    <location>
        <begin position="497"/>
        <end position="507"/>
    </location>
</feature>
<dbReference type="EMBL" id="JADCUA010000020">
    <property type="protein sequence ID" value="KAH9833072.1"/>
    <property type="molecule type" value="Genomic_DNA"/>
</dbReference>
<feature type="compositionally biased region" description="Low complexity" evidence="1">
    <location>
        <begin position="470"/>
        <end position="496"/>
    </location>
</feature>
<dbReference type="Proteomes" id="UP000814176">
    <property type="component" value="Unassembled WGS sequence"/>
</dbReference>
<protein>
    <submittedName>
        <fullName evidence="2">Uncharacterized protein</fullName>
    </submittedName>
</protein>
<gene>
    <name evidence="2" type="ORF">C8Q71DRAFT_252095</name>
</gene>